<dbReference type="SUPFAM" id="SSF51391">
    <property type="entry name" value="Thiamin phosphate synthase"/>
    <property type="match status" value="1"/>
</dbReference>
<sequence length="235" mass="26671">MEKEKNLTNRYHTPSLIVMLTHEDQTVQNAYEIFDAYKDSDAEYWGFKEEPLPLSQMKDLYAYMKSCGKKTVLEVVAYTQAECMSGAKMAAECGCDFLMGTVYSDVVNEFCRENGIKYMPFVGEIHDRPSVLEGTCEEMILQAREYLAKGVYGIDLLGYRYTGDAARLNEEFVRAVDAPVCIAGSINGYQRLNEIRKAAPWAFTIGSAFFENKFDGNFGEQINKVCQYIKSEKIT</sequence>
<organism evidence="1 2">
    <name type="scientific">Faecalicatena fissicatena</name>
    <dbReference type="NCBI Taxonomy" id="290055"/>
    <lineage>
        <taxon>Bacteria</taxon>
        <taxon>Bacillati</taxon>
        <taxon>Bacillota</taxon>
        <taxon>Clostridia</taxon>
        <taxon>Lachnospirales</taxon>
        <taxon>Lachnospiraceae</taxon>
        <taxon>Faecalicatena</taxon>
    </lineage>
</organism>
<proteinExistence type="predicted"/>
<dbReference type="RefSeq" id="WP_173866852.1">
    <property type="nucleotide sequence ID" value="NZ_JAAWUU010000055.1"/>
</dbReference>
<name>A0ABX2H269_9FIRM</name>
<comment type="caution">
    <text evidence="1">The sequence shown here is derived from an EMBL/GenBank/DDBJ whole genome shotgun (WGS) entry which is preliminary data.</text>
</comment>
<gene>
    <name evidence="1" type="ORF">HFM93_12435</name>
</gene>
<dbReference type="EMBL" id="JAAWUZ010000056">
    <property type="protein sequence ID" value="NSG31054.1"/>
    <property type="molecule type" value="Genomic_DNA"/>
</dbReference>
<evidence type="ECO:0000313" key="2">
    <source>
        <dbReference type="Proteomes" id="UP000821846"/>
    </source>
</evidence>
<dbReference type="InterPro" id="IPR036206">
    <property type="entry name" value="ThiamineP_synth_sf"/>
</dbReference>
<protein>
    <recommendedName>
        <fullName evidence="3">4-hydroxythreonine-4-phosphate dehydrogenase</fullName>
    </recommendedName>
</protein>
<evidence type="ECO:0008006" key="3">
    <source>
        <dbReference type="Google" id="ProtNLM"/>
    </source>
</evidence>
<accession>A0ABX2H269</accession>
<reference evidence="1 2" key="1">
    <citation type="journal article" date="2020" name="Cell Host Microbe">
        <title>Functional and Genomic Variation between Human-Derived Isolates of Lachnospiraceae Reveals Inter- and Intra-Species Diversity.</title>
        <authorList>
            <person name="Sorbara M.T."/>
            <person name="Littmann E.R."/>
            <person name="Fontana E."/>
            <person name="Moody T.U."/>
            <person name="Kohout C.E."/>
            <person name="Gjonbalaj M."/>
            <person name="Eaton V."/>
            <person name="Seok R."/>
            <person name="Leiner I.M."/>
            <person name="Pamer E.G."/>
        </authorList>
    </citation>
    <scope>NUCLEOTIDE SEQUENCE [LARGE SCALE GENOMIC DNA]</scope>
    <source>
        <strain evidence="1 2">MSK.14.16</strain>
    </source>
</reference>
<evidence type="ECO:0000313" key="1">
    <source>
        <dbReference type="EMBL" id="NSG31054.1"/>
    </source>
</evidence>
<dbReference type="Proteomes" id="UP000821846">
    <property type="component" value="Unassembled WGS sequence"/>
</dbReference>
<keyword evidence="2" id="KW-1185">Reference proteome</keyword>